<proteinExistence type="predicted"/>
<sequence>MNQVNEQAHKRAKGKVDLAAAIALLRSHSLESLFLQALGWQRSPKISTAHYQAVQQAIQAASQEDQLFCQPIAYRDNVTVWQVSLSEKTLLTTALRQQIYEAIALSDSLSGSLSGSVPLVIFVDAAKTRSLWCQSPSETALYVSSQPTAIWEYRLRRLSGEGSAPIQKALFPTVQRDRPAAHQHISESDTFESDIFESDIFESLLQQLCEGTSGISNISHRQEYSIVTMQRLILMQAVQQRGWLAGDTWRLQSLYGQSLQRGENLFFQTYLQPLYQSLSMPALERPLALQSQMGTVPFLGHLFDTHRLEQQYEAIAISDQPFEEILGWLSEQSSDDRLNPWMSSDLSYWLERYWAQQARPKSEYVGTPELAWELSDRTLDTLLLSRIYPQQNSLTTLNDYLFNADARLCHLLIQEILPDLRLVDPACGSGSLLVALHQRLTDIFSILTGYSQQTQADQLRIWRSGLTESANETDPDLLQTIQKRILRSTLHGVEILVGATETTRWQLLLSMVSTSKHKRQIEPLADLSFNVMTGNSLIGFLTVDEAYFDRINTAGSGDIFQGNLLQPLAADGYQTVLADKNLALEHYKSRNQALAEARNIPAYAMAALLREDILRLNAKAQRKLDTLLLNHMSQQLGIQYKAMQLTDKPQRQPLTLEDIDVLQPFHWGYHFSTIIQQGGFDGIVCAPPWGAFKPTAAEFFQRFQDLAEDKEMAATDLKTSKQALAKGDPEVAQAWLFYQNQYAYVTDYFYRSEQYAHQNPIVDGKSVRNQLTRERLFVERCSTLLAAHGISVVVLPSKLATEAKAQTLLNYLQKNTAYEEIESMNVKSSEGISQEVAIAILQAPYKVLNYHLQ</sequence>
<dbReference type="SUPFAM" id="SSF53335">
    <property type="entry name" value="S-adenosyl-L-methionine-dependent methyltransferases"/>
    <property type="match status" value="1"/>
</dbReference>
<accession>A0A2W4WX64</accession>
<protein>
    <recommendedName>
        <fullName evidence="1">site-specific DNA-methyltransferase (adenine-specific)</fullName>
        <ecNumber evidence="1">2.1.1.72</ecNumber>
    </recommendedName>
</protein>
<keyword evidence="3" id="KW-0808">Transferase</keyword>
<dbReference type="PANTHER" id="PTHR33841">
    <property type="entry name" value="DNA METHYLTRANSFERASE YEEA-RELATED"/>
    <property type="match status" value="1"/>
</dbReference>
<dbReference type="EC" id="2.1.1.72" evidence="1"/>
<evidence type="ECO:0000256" key="1">
    <source>
        <dbReference type="ARBA" id="ARBA00011900"/>
    </source>
</evidence>
<dbReference type="InterPro" id="IPR050953">
    <property type="entry name" value="N4_N6_ade-DNA_methylase"/>
</dbReference>
<dbReference type="InterPro" id="IPR029063">
    <property type="entry name" value="SAM-dependent_MTases_sf"/>
</dbReference>
<comment type="caution">
    <text evidence="5">The sequence shown here is derived from an EMBL/GenBank/DDBJ whole genome shotgun (WGS) entry which is preliminary data.</text>
</comment>
<dbReference type="PANTHER" id="PTHR33841:SF1">
    <property type="entry name" value="DNA METHYLTRANSFERASE A"/>
    <property type="match status" value="1"/>
</dbReference>
<dbReference type="AlphaFoldDB" id="A0A2W4WX64"/>
<organism evidence="5 6">
    <name type="scientific">Phormidesmis priestleyi</name>
    <dbReference type="NCBI Taxonomy" id="268141"/>
    <lineage>
        <taxon>Bacteria</taxon>
        <taxon>Bacillati</taxon>
        <taxon>Cyanobacteriota</taxon>
        <taxon>Cyanophyceae</taxon>
        <taxon>Leptolyngbyales</taxon>
        <taxon>Leptolyngbyaceae</taxon>
        <taxon>Phormidesmis</taxon>
    </lineage>
</organism>
<name>A0A2W4WX64_9CYAN</name>
<gene>
    <name evidence="5" type="ORF">DCF15_16615</name>
</gene>
<evidence type="ECO:0000256" key="2">
    <source>
        <dbReference type="ARBA" id="ARBA00022603"/>
    </source>
</evidence>
<dbReference type="GO" id="GO:0032259">
    <property type="term" value="P:methylation"/>
    <property type="evidence" value="ECO:0007669"/>
    <property type="project" value="UniProtKB-KW"/>
</dbReference>
<comment type="catalytic activity">
    <reaction evidence="4">
        <text>a 2'-deoxyadenosine in DNA + S-adenosyl-L-methionine = an N(6)-methyl-2'-deoxyadenosine in DNA + S-adenosyl-L-homocysteine + H(+)</text>
        <dbReference type="Rhea" id="RHEA:15197"/>
        <dbReference type="Rhea" id="RHEA-COMP:12418"/>
        <dbReference type="Rhea" id="RHEA-COMP:12419"/>
        <dbReference type="ChEBI" id="CHEBI:15378"/>
        <dbReference type="ChEBI" id="CHEBI:57856"/>
        <dbReference type="ChEBI" id="CHEBI:59789"/>
        <dbReference type="ChEBI" id="CHEBI:90615"/>
        <dbReference type="ChEBI" id="CHEBI:90616"/>
        <dbReference type="EC" id="2.1.1.72"/>
    </reaction>
</comment>
<evidence type="ECO:0000313" key="6">
    <source>
        <dbReference type="Proteomes" id="UP000249794"/>
    </source>
</evidence>
<evidence type="ECO:0000256" key="3">
    <source>
        <dbReference type="ARBA" id="ARBA00022679"/>
    </source>
</evidence>
<dbReference type="EMBL" id="QBMP01000205">
    <property type="protein sequence ID" value="PZO49704.1"/>
    <property type="molecule type" value="Genomic_DNA"/>
</dbReference>
<reference evidence="5 6" key="2">
    <citation type="submission" date="2018-06" db="EMBL/GenBank/DDBJ databases">
        <title>Metagenomic assembly of (sub)arctic Cyanobacteria and their associated microbiome from non-axenic cultures.</title>
        <authorList>
            <person name="Baurain D."/>
        </authorList>
    </citation>
    <scope>NUCLEOTIDE SEQUENCE [LARGE SCALE GENOMIC DNA]</scope>
    <source>
        <strain evidence="5">ULC027bin1</strain>
    </source>
</reference>
<dbReference type="Proteomes" id="UP000249794">
    <property type="component" value="Unassembled WGS sequence"/>
</dbReference>
<keyword evidence="2" id="KW-0489">Methyltransferase</keyword>
<dbReference type="Gene3D" id="3.40.50.150">
    <property type="entry name" value="Vaccinia Virus protein VP39"/>
    <property type="match status" value="1"/>
</dbReference>
<evidence type="ECO:0000256" key="4">
    <source>
        <dbReference type="ARBA" id="ARBA00047942"/>
    </source>
</evidence>
<dbReference type="GO" id="GO:0009007">
    <property type="term" value="F:site-specific DNA-methyltransferase (adenine-specific) activity"/>
    <property type="evidence" value="ECO:0007669"/>
    <property type="project" value="UniProtKB-EC"/>
</dbReference>
<reference evidence="6" key="1">
    <citation type="submission" date="2018-04" db="EMBL/GenBank/DDBJ databases">
        <authorList>
            <person name="Cornet L."/>
        </authorList>
    </citation>
    <scope>NUCLEOTIDE SEQUENCE [LARGE SCALE GENOMIC DNA]</scope>
</reference>
<evidence type="ECO:0000313" key="5">
    <source>
        <dbReference type="EMBL" id="PZO49704.1"/>
    </source>
</evidence>